<dbReference type="InterPro" id="IPR019288">
    <property type="entry name" value="3'-5'_exonuclease_PolB-like"/>
</dbReference>
<proteinExistence type="predicted"/>
<dbReference type="RefSeq" id="WP_167303639.1">
    <property type="nucleotide sequence ID" value="NZ_JAASQR010000003.1"/>
</dbReference>
<feature type="domain" description="Predicted 3'-5' exonuclease PolB-like" evidence="1">
    <location>
        <begin position="70"/>
        <end position="230"/>
    </location>
</feature>
<sequence>MHNTQALQPKPRSWVIIDIESAVTDESGHRRYMAMERWVPTPGKPSRRSYERSADPLQTPRWAFQTIMAAAIMILIEHDDGNVDVASFTTLSAPELDEKGVMMGIIDALATAPDGAELCSWAGMLHDVPLMSMACKRHGLTYPAGWRWLGFGGNDPVRHLDLARTTTGGFKMKPIHLAEVLASLDIPAKITVPAYAVAPLINQKRWDLVRSVVENDVISTALLLAHWRKLHDPRTELHVVKDRILRRVEEMRPDALYLPELSAYRARQFRTRQQEAEASISAMAPWLKDAA</sequence>
<keyword evidence="3" id="KW-1185">Reference proteome</keyword>
<dbReference type="EMBL" id="JAASQR010000003">
    <property type="protein sequence ID" value="NIJ16986.1"/>
    <property type="molecule type" value="Genomic_DNA"/>
</dbReference>
<evidence type="ECO:0000259" key="1">
    <source>
        <dbReference type="Pfam" id="PF10108"/>
    </source>
</evidence>
<dbReference type="AlphaFoldDB" id="A0A846MHA6"/>
<name>A0A846MHA6_9SPHN</name>
<evidence type="ECO:0000313" key="3">
    <source>
        <dbReference type="Proteomes" id="UP000576821"/>
    </source>
</evidence>
<gene>
    <name evidence="2" type="ORF">FHS54_001975</name>
</gene>
<reference evidence="2 3" key="1">
    <citation type="submission" date="2020-03" db="EMBL/GenBank/DDBJ databases">
        <title>Genomic Encyclopedia of Type Strains, Phase IV (KMG-IV): sequencing the most valuable type-strain genomes for metagenomic binning, comparative biology and taxonomic classification.</title>
        <authorList>
            <person name="Goeker M."/>
        </authorList>
    </citation>
    <scope>NUCLEOTIDE SEQUENCE [LARGE SCALE GENOMIC DNA]</scope>
    <source>
        <strain evidence="2 3">DSM 21299</strain>
    </source>
</reference>
<organism evidence="2 3">
    <name type="scientific">Sphingobium vermicomposti</name>
    <dbReference type="NCBI Taxonomy" id="529005"/>
    <lineage>
        <taxon>Bacteria</taxon>
        <taxon>Pseudomonadati</taxon>
        <taxon>Pseudomonadota</taxon>
        <taxon>Alphaproteobacteria</taxon>
        <taxon>Sphingomonadales</taxon>
        <taxon>Sphingomonadaceae</taxon>
        <taxon>Sphingobium</taxon>
    </lineage>
</organism>
<dbReference type="Pfam" id="PF10108">
    <property type="entry name" value="DNA_pol_B_exo2"/>
    <property type="match status" value="1"/>
</dbReference>
<comment type="caution">
    <text evidence="2">The sequence shown here is derived from an EMBL/GenBank/DDBJ whole genome shotgun (WGS) entry which is preliminary data.</text>
</comment>
<protein>
    <recommendedName>
        <fullName evidence="1">Predicted 3'-5' exonuclease PolB-like domain-containing protein</fullName>
    </recommendedName>
</protein>
<dbReference type="Proteomes" id="UP000576821">
    <property type="component" value="Unassembled WGS sequence"/>
</dbReference>
<evidence type="ECO:0000313" key="2">
    <source>
        <dbReference type="EMBL" id="NIJ16986.1"/>
    </source>
</evidence>
<accession>A0A846MHA6</accession>